<dbReference type="Pfam" id="PF00069">
    <property type="entry name" value="Pkinase"/>
    <property type="match status" value="1"/>
</dbReference>
<dbReference type="InterPro" id="IPR050108">
    <property type="entry name" value="CDK"/>
</dbReference>
<evidence type="ECO:0000256" key="6">
    <source>
        <dbReference type="ARBA" id="ARBA00022777"/>
    </source>
</evidence>
<evidence type="ECO:0000256" key="10">
    <source>
        <dbReference type="ARBA" id="ARBA00041902"/>
    </source>
</evidence>
<keyword evidence="7 14" id="KW-0067">ATP-binding</keyword>
<keyword evidence="3 15" id="KW-0723">Serine/threonine-protein kinase</keyword>
<evidence type="ECO:0000256" key="9">
    <source>
        <dbReference type="ARBA" id="ARBA00039612"/>
    </source>
</evidence>
<evidence type="ECO:0000256" key="15">
    <source>
        <dbReference type="RuleBase" id="RU000304"/>
    </source>
</evidence>
<comment type="subunit">
    <text evidence="8">May form a complex composed of at least the catalytic subunit CRK2 and a cyclin.</text>
</comment>
<evidence type="ECO:0000313" key="18">
    <source>
        <dbReference type="EMBL" id="CAD8898411.1"/>
    </source>
</evidence>
<sequence>MSHNHRSVTKTSSLKRPRTKESRDGYSPSNAAPSAYGRCPDVATFEKLDRIGQGTYGTVYRARDRRDGRIVALKRIILHHEESDGFPQTSLREVHVLRSAAGHPNVVRLLDVAVSSSRSGVFLVFEYAEHDLATLVDSCYAAHGRSPFRESETKRLSLQLMSAVNYLHSRHILHRDLKLSNLLYNHRGELKVADFGLARSVPSGSRRRRKTSTLEGSDDESFGQCKALTHKVVSLWYRPPELMLGGLSYDVGVDNWGVGCIISELLIGRPLIRGKTEIDQISKMFALLGPPSKSLWPELKEMPLVKSGAVKIPVRSDNDSASDFLETFKELSMEGLSLLGGLLTYDPSKRTTSSSGLKSAYFGEVPFPANSSLMPTFPTKHETRSTREKSRGSN</sequence>
<dbReference type="InterPro" id="IPR008271">
    <property type="entry name" value="Ser/Thr_kinase_AS"/>
</dbReference>
<dbReference type="InterPro" id="IPR017441">
    <property type="entry name" value="Protein_kinase_ATP_BS"/>
</dbReference>
<evidence type="ECO:0000256" key="11">
    <source>
        <dbReference type="ARBA" id="ARBA00042858"/>
    </source>
</evidence>
<dbReference type="PANTHER" id="PTHR24056">
    <property type="entry name" value="CELL DIVISION PROTEIN KINASE"/>
    <property type="match status" value="1"/>
</dbReference>
<dbReference type="GO" id="GO:0007346">
    <property type="term" value="P:regulation of mitotic cell cycle"/>
    <property type="evidence" value="ECO:0007669"/>
    <property type="project" value="TreeGrafter"/>
</dbReference>
<dbReference type="GO" id="GO:0005634">
    <property type="term" value="C:nucleus"/>
    <property type="evidence" value="ECO:0007669"/>
    <property type="project" value="TreeGrafter"/>
</dbReference>
<evidence type="ECO:0000256" key="16">
    <source>
        <dbReference type="SAM" id="MobiDB-lite"/>
    </source>
</evidence>
<dbReference type="SUPFAM" id="SSF56112">
    <property type="entry name" value="Protein kinase-like (PK-like)"/>
    <property type="match status" value="1"/>
</dbReference>
<protein>
    <recommendedName>
        <fullName evidence="9">Cyclin-dependent kinase 2 homolog</fullName>
        <ecNumber evidence="2">2.7.11.22</ecNumber>
    </recommendedName>
    <alternativeName>
        <fullName evidence="10">Cell division control protein 2 homolog</fullName>
    </alternativeName>
    <alternativeName>
        <fullName evidence="11">cdc2-related kinase 2</fullName>
    </alternativeName>
</protein>
<evidence type="ECO:0000256" key="1">
    <source>
        <dbReference type="ARBA" id="ARBA00006485"/>
    </source>
</evidence>
<dbReference type="InterPro" id="IPR011009">
    <property type="entry name" value="Kinase-like_dom_sf"/>
</dbReference>
<dbReference type="PROSITE" id="PS00107">
    <property type="entry name" value="PROTEIN_KINASE_ATP"/>
    <property type="match status" value="1"/>
</dbReference>
<keyword evidence="4" id="KW-0808">Transferase</keyword>
<feature type="domain" description="Protein kinase" evidence="17">
    <location>
        <begin position="45"/>
        <end position="362"/>
    </location>
</feature>
<evidence type="ECO:0000256" key="3">
    <source>
        <dbReference type="ARBA" id="ARBA00022527"/>
    </source>
</evidence>
<evidence type="ECO:0000256" key="7">
    <source>
        <dbReference type="ARBA" id="ARBA00022840"/>
    </source>
</evidence>
<dbReference type="Gene3D" id="1.10.510.10">
    <property type="entry name" value="Transferase(Phosphotransferase) domain 1"/>
    <property type="match status" value="1"/>
</dbReference>
<evidence type="ECO:0000256" key="12">
    <source>
        <dbReference type="ARBA" id="ARBA00047811"/>
    </source>
</evidence>
<evidence type="ECO:0000259" key="17">
    <source>
        <dbReference type="PROSITE" id="PS50011"/>
    </source>
</evidence>
<feature type="compositionally biased region" description="Basic residues" evidence="16">
    <location>
        <begin position="1"/>
        <end position="18"/>
    </location>
</feature>
<dbReference type="PANTHER" id="PTHR24056:SF107">
    <property type="entry name" value="CYCLIN-DEPENDENT KINASE 11A-RELATED"/>
    <property type="match status" value="1"/>
</dbReference>
<evidence type="ECO:0000256" key="13">
    <source>
        <dbReference type="ARBA" id="ARBA00048367"/>
    </source>
</evidence>
<dbReference type="GO" id="GO:0004693">
    <property type="term" value="F:cyclin-dependent protein serine/threonine kinase activity"/>
    <property type="evidence" value="ECO:0007669"/>
    <property type="project" value="UniProtKB-EC"/>
</dbReference>
<comment type="similarity">
    <text evidence="1">Belongs to the protein kinase superfamily. CMGC Ser/Thr protein kinase family. CDC2/CDKX subfamily.</text>
</comment>
<dbReference type="GO" id="GO:0005524">
    <property type="term" value="F:ATP binding"/>
    <property type="evidence" value="ECO:0007669"/>
    <property type="project" value="UniProtKB-UniRule"/>
</dbReference>
<dbReference type="SMART" id="SM00220">
    <property type="entry name" value="S_TKc"/>
    <property type="match status" value="1"/>
</dbReference>
<feature type="region of interest" description="Disordered" evidence="16">
    <location>
        <begin position="1"/>
        <end position="34"/>
    </location>
</feature>
<dbReference type="InterPro" id="IPR000719">
    <property type="entry name" value="Prot_kinase_dom"/>
</dbReference>
<evidence type="ECO:0000256" key="4">
    <source>
        <dbReference type="ARBA" id="ARBA00022679"/>
    </source>
</evidence>
<reference evidence="18" key="1">
    <citation type="submission" date="2021-01" db="EMBL/GenBank/DDBJ databases">
        <authorList>
            <person name="Corre E."/>
            <person name="Pelletier E."/>
            <person name="Niang G."/>
            <person name="Scheremetjew M."/>
            <person name="Finn R."/>
            <person name="Kale V."/>
            <person name="Holt S."/>
            <person name="Cochrane G."/>
            <person name="Meng A."/>
            <person name="Brown T."/>
            <person name="Cohen L."/>
        </authorList>
    </citation>
    <scope>NUCLEOTIDE SEQUENCE</scope>
    <source>
        <strain evidence="18">308</strain>
    </source>
</reference>
<gene>
    <name evidence="18" type="ORF">CHYS00102_LOCUS25625</name>
</gene>
<evidence type="ECO:0000256" key="5">
    <source>
        <dbReference type="ARBA" id="ARBA00022741"/>
    </source>
</evidence>
<dbReference type="EMBL" id="HBFR01035206">
    <property type="protein sequence ID" value="CAD8898411.1"/>
    <property type="molecule type" value="Transcribed_RNA"/>
</dbReference>
<dbReference type="AlphaFoldDB" id="A0A7S1BVK1"/>
<feature type="region of interest" description="Disordered" evidence="16">
    <location>
        <begin position="367"/>
        <end position="394"/>
    </location>
</feature>
<organism evidence="18">
    <name type="scientific">Corethron hystrix</name>
    <dbReference type="NCBI Taxonomy" id="216773"/>
    <lineage>
        <taxon>Eukaryota</taxon>
        <taxon>Sar</taxon>
        <taxon>Stramenopiles</taxon>
        <taxon>Ochrophyta</taxon>
        <taxon>Bacillariophyta</taxon>
        <taxon>Coscinodiscophyceae</taxon>
        <taxon>Corethrophycidae</taxon>
        <taxon>Corethrales</taxon>
        <taxon>Corethraceae</taxon>
        <taxon>Corethron</taxon>
    </lineage>
</organism>
<comment type="catalytic activity">
    <reaction evidence="12">
        <text>L-threonyl-[protein] + ATP = O-phospho-L-threonyl-[protein] + ADP + H(+)</text>
        <dbReference type="Rhea" id="RHEA:46608"/>
        <dbReference type="Rhea" id="RHEA-COMP:11060"/>
        <dbReference type="Rhea" id="RHEA-COMP:11605"/>
        <dbReference type="ChEBI" id="CHEBI:15378"/>
        <dbReference type="ChEBI" id="CHEBI:30013"/>
        <dbReference type="ChEBI" id="CHEBI:30616"/>
        <dbReference type="ChEBI" id="CHEBI:61977"/>
        <dbReference type="ChEBI" id="CHEBI:456216"/>
        <dbReference type="EC" id="2.7.11.22"/>
    </reaction>
</comment>
<dbReference type="Gene3D" id="3.30.200.20">
    <property type="entry name" value="Phosphorylase Kinase, domain 1"/>
    <property type="match status" value="1"/>
</dbReference>
<keyword evidence="5 14" id="KW-0547">Nucleotide-binding</keyword>
<dbReference type="PROSITE" id="PS00108">
    <property type="entry name" value="PROTEIN_KINASE_ST"/>
    <property type="match status" value="1"/>
</dbReference>
<dbReference type="EC" id="2.7.11.22" evidence="2"/>
<name>A0A7S1BVK1_9STRA</name>
<dbReference type="PROSITE" id="PS50011">
    <property type="entry name" value="PROTEIN_KINASE_DOM"/>
    <property type="match status" value="1"/>
</dbReference>
<evidence type="ECO:0000256" key="8">
    <source>
        <dbReference type="ARBA" id="ARBA00038543"/>
    </source>
</evidence>
<proteinExistence type="inferred from homology"/>
<dbReference type="FunFam" id="3.30.200.20:FF:000124">
    <property type="entry name" value="Cyclin-dependent kinase 4"/>
    <property type="match status" value="1"/>
</dbReference>
<evidence type="ECO:0000256" key="2">
    <source>
        <dbReference type="ARBA" id="ARBA00012425"/>
    </source>
</evidence>
<evidence type="ECO:0000256" key="14">
    <source>
        <dbReference type="PROSITE-ProRule" id="PRU10141"/>
    </source>
</evidence>
<dbReference type="FunFam" id="1.10.510.10:FF:000624">
    <property type="entry name" value="Mitogen-activated protein kinase"/>
    <property type="match status" value="1"/>
</dbReference>
<keyword evidence="6" id="KW-0418">Kinase</keyword>
<feature type="binding site" evidence="14">
    <location>
        <position position="74"/>
    </location>
    <ligand>
        <name>ATP</name>
        <dbReference type="ChEBI" id="CHEBI:30616"/>
    </ligand>
</feature>
<feature type="compositionally biased region" description="Basic and acidic residues" evidence="16">
    <location>
        <begin position="379"/>
        <end position="394"/>
    </location>
</feature>
<accession>A0A7S1BVK1</accession>
<comment type="catalytic activity">
    <reaction evidence="13">
        <text>L-seryl-[protein] + ATP = O-phospho-L-seryl-[protein] + ADP + H(+)</text>
        <dbReference type="Rhea" id="RHEA:17989"/>
        <dbReference type="Rhea" id="RHEA-COMP:9863"/>
        <dbReference type="Rhea" id="RHEA-COMP:11604"/>
        <dbReference type="ChEBI" id="CHEBI:15378"/>
        <dbReference type="ChEBI" id="CHEBI:29999"/>
        <dbReference type="ChEBI" id="CHEBI:30616"/>
        <dbReference type="ChEBI" id="CHEBI:83421"/>
        <dbReference type="ChEBI" id="CHEBI:456216"/>
        <dbReference type="EC" id="2.7.11.22"/>
    </reaction>
</comment>